<protein>
    <submittedName>
        <fullName evidence="2">Endonuclease</fullName>
    </submittedName>
</protein>
<comment type="caution">
    <text evidence="2">The sequence shown here is derived from an EMBL/GenBank/DDBJ whole genome shotgun (WGS) entry which is preliminary data.</text>
</comment>
<dbReference type="RefSeq" id="WP_117324297.1">
    <property type="nucleotide sequence ID" value="NZ_QVTD01000021.1"/>
</dbReference>
<reference evidence="2 3" key="1">
    <citation type="submission" date="2018-08" db="EMBL/GenBank/DDBJ databases">
        <title>Bacillus chawlae sp. nov., Bacillus glennii sp. nov., and Bacillus saganii sp. nov. Isolated from the Vehicle Assembly Building at Kennedy Space Center where the Viking Spacecraft were Assembled.</title>
        <authorList>
            <person name="Seuylemezian A."/>
            <person name="Vaishampayan P."/>
        </authorList>
    </citation>
    <scope>NUCLEOTIDE SEQUENCE [LARGE SCALE GENOMIC DNA]</scope>
    <source>
        <strain evidence="2 3">V44-8</strain>
    </source>
</reference>
<keyword evidence="2" id="KW-0540">Nuclease</keyword>
<keyword evidence="3" id="KW-1185">Reference proteome</keyword>
<evidence type="ECO:0000259" key="1">
    <source>
        <dbReference type="Pfam" id="PF03372"/>
    </source>
</evidence>
<dbReference type="InterPro" id="IPR051916">
    <property type="entry name" value="GPI-anchor_lipid_remodeler"/>
</dbReference>
<dbReference type="SUPFAM" id="SSF56219">
    <property type="entry name" value="DNase I-like"/>
    <property type="match status" value="1"/>
</dbReference>
<evidence type="ECO:0000313" key="3">
    <source>
        <dbReference type="Proteomes" id="UP000262939"/>
    </source>
</evidence>
<dbReference type="GO" id="GO:0006506">
    <property type="term" value="P:GPI anchor biosynthetic process"/>
    <property type="evidence" value="ECO:0007669"/>
    <property type="project" value="TreeGrafter"/>
</dbReference>
<dbReference type="Proteomes" id="UP000262939">
    <property type="component" value="Unassembled WGS sequence"/>
</dbReference>
<keyword evidence="2" id="KW-0255">Endonuclease</keyword>
<organism evidence="2 3">
    <name type="scientific">Peribacillus glennii</name>
    <dbReference type="NCBI Taxonomy" id="2303991"/>
    <lineage>
        <taxon>Bacteria</taxon>
        <taxon>Bacillati</taxon>
        <taxon>Bacillota</taxon>
        <taxon>Bacilli</taxon>
        <taxon>Bacillales</taxon>
        <taxon>Bacillaceae</taxon>
        <taxon>Peribacillus</taxon>
    </lineage>
</organism>
<feature type="domain" description="Endonuclease/exonuclease/phosphatase" evidence="1">
    <location>
        <begin position="6"/>
        <end position="233"/>
    </location>
</feature>
<evidence type="ECO:0000313" key="2">
    <source>
        <dbReference type="EMBL" id="RFU60883.1"/>
    </source>
</evidence>
<dbReference type="InterPro" id="IPR005135">
    <property type="entry name" value="Endo/exonuclease/phosphatase"/>
</dbReference>
<proteinExistence type="predicted"/>
<name>A0A372L6W5_9BACI</name>
<dbReference type="Pfam" id="PF03372">
    <property type="entry name" value="Exo_endo_phos"/>
    <property type="match status" value="1"/>
</dbReference>
<accession>A0A372L6W5</accession>
<sequence length="244" mass="27746">MQVKVMTFNIHQGRGAEGKLNLQRISNIIRTTDADIIGLNEVDRYFSERSEFLDQARYLAAELQMEYVYGPAITIETPGARKQREFGNALLTRFPIVHSHNHPFDFLPSLVEDRAMLEVKLNAGHIEVSAFVTHLSLAPFLHKKQSAFILDVIDKQAGPAFIMGDWNMTPSSRTWRNVTKRLTDVWTENLEDSGGYTFPSKRPFRRLDYIFTTKEIGVIESKVVTLDKLASDHLPLLATLKIGL</sequence>
<gene>
    <name evidence="2" type="ORF">D0466_20090</name>
</gene>
<dbReference type="GO" id="GO:0004519">
    <property type="term" value="F:endonuclease activity"/>
    <property type="evidence" value="ECO:0007669"/>
    <property type="project" value="UniProtKB-KW"/>
</dbReference>
<dbReference type="PANTHER" id="PTHR14859:SF15">
    <property type="entry name" value="ENDONUCLEASE_EXONUCLEASE_PHOSPHATASE DOMAIN-CONTAINING PROTEIN"/>
    <property type="match status" value="1"/>
</dbReference>
<dbReference type="InterPro" id="IPR036691">
    <property type="entry name" value="Endo/exonu/phosph_ase_sf"/>
</dbReference>
<dbReference type="OrthoDB" id="155529at2"/>
<dbReference type="AlphaFoldDB" id="A0A372L6W5"/>
<dbReference type="EMBL" id="QVTD01000021">
    <property type="protein sequence ID" value="RFU60883.1"/>
    <property type="molecule type" value="Genomic_DNA"/>
</dbReference>
<dbReference type="PANTHER" id="PTHR14859">
    <property type="entry name" value="CALCOFLUOR WHITE HYPERSENSITIVE PROTEIN PRECURSOR"/>
    <property type="match status" value="1"/>
</dbReference>
<keyword evidence="2" id="KW-0378">Hydrolase</keyword>
<dbReference type="Gene3D" id="3.60.10.10">
    <property type="entry name" value="Endonuclease/exonuclease/phosphatase"/>
    <property type="match status" value="1"/>
</dbReference>
<dbReference type="GO" id="GO:0016020">
    <property type="term" value="C:membrane"/>
    <property type="evidence" value="ECO:0007669"/>
    <property type="project" value="GOC"/>
</dbReference>